<reference evidence="1" key="1">
    <citation type="submission" date="2022-06" db="EMBL/GenBank/DDBJ databases">
        <title>The First Complete Genome of the Simian Malaria Parasite Plasmodium brasilianum.</title>
        <authorList>
            <person name="Bajic M."/>
            <person name="Ravishankar S."/>
        </authorList>
    </citation>
    <scope>NUCLEOTIDE SEQUENCE</scope>
    <source>
        <strain evidence="1">Bolivian I</strain>
    </source>
</reference>
<organism evidence="1 2">
    <name type="scientific">Plasmodium brasilianum</name>
    <dbReference type="NCBI Taxonomy" id="5824"/>
    <lineage>
        <taxon>Eukaryota</taxon>
        <taxon>Sar</taxon>
        <taxon>Alveolata</taxon>
        <taxon>Apicomplexa</taxon>
        <taxon>Aconoidasida</taxon>
        <taxon>Haemosporida</taxon>
        <taxon>Plasmodiidae</taxon>
        <taxon>Plasmodium</taxon>
        <taxon>Plasmodium (Plasmodium)</taxon>
    </lineage>
</organism>
<comment type="caution">
    <text evidence="1">The sequence shown here is derived from an EMBL/GenBank/DDBJ whole genome shotgun (WGS) entry which is preliminary data.</text>
</comment>
<dbReference type="Proteomes" id="UP001056978">
    <property type="component" value="Chromosome 4"/>
</dbReference>
<evidence type="ECO:0000313" key="2">
    <source>
        <dbReference type="Proteomes" id="UP001056978"/>
    </source>
</evidence>
<protein>
    <submittedName>
        <fullName evidence="1">Uncharacterized protein</fullName>
    </submittedName>
</protein>
<name>A0ACB9YDD3_PLABR</name>
<accession>A0ACB9YDD3</accession>
<sequence>MAVPKKRRSLSKCRKRRNTIFFDKLVGNWLKRREWFFRNSYQKEILPSEQEPHIFKFPGFWPNKFVHQISSKIKKIVNRNMNRLANFFYKNQRRFLGNTVRGPLPTNVRKNLEYAMDYFHKKAYTYHDFKQQCESLRFFVYFGLVGLLSLDLLVNPLKSSYWDQFLPMNMFRKLCRFFSNKEDNIFRHNGSSSYEEYIKLIS</sequence>
<evidence type="ECO:0000313" key="1">
    <source>
        <dbReference type="EMBL" id="KAI4840406.1"/>
    </source>
</evidence>
<gene>
    <name evidence="1" type="ORF">MKS88_001130</name>
</gene>
<proteinExistence type="predicted"/>
<keyword evidence="2" id="KW-1185">Reference proteome</keyword>
<dbReference type="EMBL" id="CM043772">
    <property type="protein sequence ID" value="KAI4840406.1"/>
    <property type="molecule type" value="Genomic_DNA"/>
</dbReference>